<name>A0A1E3RI69_MYCFV</name>
<protein>
    <submittedName>
        <fullName evidence="6">Glycosyl transferase family 1</fullName>
    </submittedName>
</protein>
<evidence type="ECO:0000313" key="7">
    <source>
        <dbReference type="Proteomes" id="UP000094053"/>
    </source>
</evidence>
<gene>
    <name evidence="6" type="ORF">BHQ18_14190</name>
</gene>
<evidence type="ECO:0000256" key="3">
    <source>
        <dbReference type="SAM" id="MobiDB-lite"/>
    </source>
</evidence>
<dbReference type="Gene3D" id="3.40.50.2000">
    <property type="entry name" value="Glycogen Phosphorylase B"/>
    <property type="match status" value="2"/>
</dbReference>
<feature type="domain" description="Glycosyltransferase subfamily 4-like N-terminal" evidence="5">
    <location>
        <begin position="23"/>
        <end position="182"/>
    </location>
</feature>
<dbReference type="STRING" id="1776.BHQ18_14190"/>
<dbReference type="SUPFAM" id="SSF53756">
    <property type="entry name" value="UDP-Glycosyltransferase/glycogen phosphorylase"/>
    <property type="match status" value="1"/>
</dbReference>
<evidence type="ECO:0000259" key="5">
    <source>
        <dbReference type="Pfam" id="PF13439"/>
    </source>
</evidence>
<dbReference type="InterPro" id="IPR001296">
    <property type="entry name" value="Glyco_trans_1"/>
</dbReference>
<evidence type="ECO:0000313" key="6">
    <source>
        <dbReference type="EMBL" id="ODQ89561.1"/>
    </source>
</evidence>
<evidence type="ECO:0000256" key="1">
    <source>
        <dbReference type="ARBA" id="ARBA00022676"/>
    </source>
</evidence>
<dbReference type="Proteomes" id="UP000094053">
    <property type="component" value="Unassembled WGS sequence"/>
</dbReference>
<keyword evidence="2 6" id="KW-0808">Transferase</keyword>
<evidence type="ECO:0000259" key="4">
    <source>
        <dbReference type="Pfam" id="PF00534"/>
    </source>
</evidence>
<feature type="domain" description="Glycosyl transferase family 1" evidence="4">
    <location>
        <begin position="192"/>
        <end position="321"/>
    </location>
</feature>
<organism evidence="6 7">
    <name type="scientific">Mycolicibacterium flavescens</name>
    <name type="common">Mycobacterium flavescens</name>
    <dbReference type="NCBI Taxonomy" id="1776"/>
    <lineage>
        <taxon>Bacteria</taxon>
        <taxon>Bacillati</taxon>
        <taxon>Actinomycetota</taxon>
        <taxon>Actinomycetes</taxon>
        <taxon>Mycobacteriales</taxon>
        <taxon>Mycobacteriaceae</taxon>
        <taxon>Mycolicibacterium</taxon>
    </lineage>
</organism>
<comment type="caution">
    <text evidence="6">The sequence shown here is derived from an EMBL/GenBank/DDBJ whole genome shotgun (WGS) entry which is preliminary data.</text>
</comment>
<keyword evidence="1" id="KW-0328">Glycosyltransferase</keyword>
<dbReference type="EMBL" id="MIHA01000009">
    <property type="protein sequence ID" value="ODQ89561.1"/>
    <property type="molecule type" value="Genomic_DNA"/>
</dbReference>
<dbReference type="PANTHER" id="PTHR12526:SF595">
    <property type="entry name" value="BLL5217 PROTEIN"/>
    <property type="match status" value="1"/>
</dbReference>
<dbReference type="PANTHER" id="PTHR12526">
    <property type="entry name" value="GLYCOSYLTRANSFERASE"/>
    <property type="match status" value="1"/>
</dbReference>
<accession>A0A1E3RI69</accession>
<evidence type="ECO:0000256" key="2">
    <source>
        <dbReference type="ARBA" id="ARBA00022679"/>
    </source>
</evidence>
<dbReference type="CDD" id="cd03802">
    <property type="entry name" value="GT4_AviGT4-like"/>
    <property type="match status" value="1"/>
</dbReference>
<dbReference type="OrthoDB" id="9809227at2"/>
<dbReference type="Pfam" id="PF00534">
    <property type="entry name" value="Glycos_transf_1"/>
    <property type="match status" value="1"/>
</dbReference>
<dbReference type="AlphaFoldDB" id="A0A1E3RI69"/>
<proteinExistence type="predicted"/>
<feature type="region of interest" description="Disordered" evidence="3">
    <location>
        <begin position="361"/>
        <end position="380"/>
    </location>
</feature>
<dbReference type="GO" id="GO:0016757">
    <property type="term" value="F:glycosyltransferase activity"/>
    <property type="evidence" value="ECO:0007669"/>
    <property type="project" value="UniProtKB-KW"/>
</dbReference>
<dbReference type="Pfam" id="PF13439">
    <property type="entry name" value="Glyco_transf_4"/>
    <property type="match status" value="1"/>
</dbReference>
<dbReference type="RefSeq" id="WP_069414255.1">
    <property type="nucleotide sequence ID" value="NZ_JACKUL010000026.1"/>
</dbReference>
<dbReference type="InterPro" id="IPR028098">
    <property type="entry name" value="Glyco_trans_4-like_N"/>
</dbReference>
<sequence length="411" mass="43446">MTRPLRIALIASCRFPIRQPFAGGLEAHVWHLATALAEHGHDVALFAAPGSDVSLGCSSLKVCELELSAAARADVSMPAQGFMDDHHAYLSLMVQLAGSHRDSFDVIHNHSLHYLPVAMAPTLSTPMLTTVHTPPTPWLESAVKATGGRGTRFAAVSEHTRAAWAPVHDSFTVVPNGIDARRWPLGDGGESAVWFGRITPEKAPHLAVAAARLAGRAIKLAGPISDAAYFATQIQPLLGDDVRYVGHLTQQRLADLVGRSAVALVTPEWDEPYGLVVAEAMSCGTPVVAFGRGGIPELVTPESGCLVPPGDVQALAAAIPAAARLSRRRVHEHAVAHCSATAMLHAYLALYRQMISAEGEPDDRLLHPPPRLRPPRTGGQHHLALAQAGDSHDLSGCATSASVLGGRHATA</sequence>
<keyword evidence="7" id="KW-1185">Reference proteome</keyword>
<reference evidence="7" key="1">
    <citation type="submission" date="2016-09" db="EMBL/GenBank/DDBJ databases">
        <authorList>
            <person name="Greninger A.L."/>
            <person name="Jerome K.R."/>
            <person name="Mcnair B."/>
            <person name="Wallis C."/>
            <person name="Fang F."/>
        </authorList>
    </citation>
    <scope>NUCLEOTIDE SEQUENCE [LARGE SCALE GENOMIC DNA]</scope>
    <source>
        <strain evidence="7">M6</strain>
    </source>
</reference>